<gene>
    <name evidence="2" type="ORF">Sradi_4432000</name>
</gene>
<organism evidence="2">
    <name type="scientific">Sesamum radiatum</name>
    <name type="common">Black benniseed</name>
    <dbReference type="NCBI Taxonomy" id="300843"/>
    <lineage>
        <taxon>Eukaryota</taxon>
        <taxon>Viridiplantae</taxon>
        <taxon>Streptophyta</taxon>
        <taxon>Embryophyta</taxon>
        <taxon>Tracheophyta</taxon>
        <taxon>Spermatophyta</taxon>
        <taxon>Magnoliopsida</taxon>
        <taxon>eudicotyledons</taxon>
        <taxon>Gunneridae</taxon>
        <taxon>Pentapetalae</taxon>
        <taxon>asterids</taxon>
        <taxon>lamiids</taxon>
        <taxon>Lamiales</taxon>
        <taxon>Pedaliaceae</taxon>
        <taxon>Sesamum</taxon>
    </lineage>
</organism>
<proteinExistence type="predicted"/>
<reference evidence="2" key="1">
    <citation type="submission" date="2020-06" db="EMBL/GenBank/DDBJ databases">
        <authorList>
            <person name="Li T."/>
            <person name="Hu X."/>
            <person name="Zhang T."/>
            <person name="Song X."/>
            <person name="Zhang H."/>
            <person name="Dai N."/>
            <person name="Sheng W."/>
            <person name="Hou X."/>
            <person name="Wei L."/>
        </authorList>
    </citation>
    <scope>NUCLEOTIDE SEQUENCE</scope>
    <source>
        <strain evidence="2">G02</strain>
        <tissue evidence="2">Leaf</tissue>
    </source>
</reference>
<feature type="region of interest" description="Disordered" evidence="1">
    <location>
        <begin position="32"/>
        <end position="55"/>
    </location>
</feature>
<reference evidence="2" key="2">
    <citation type="journal article" date="2024" name="Plant">
        <title>Genomic evolution and insights into agronomic trait innovations of Sesamum species.</title>
        <authorList>
            <person name="Miao H."/>
            <person name="Wang L."/>
            <person name="Qu L."/>
            <person name="Liu H."/>
            <person name="Sun Y."/>
            <person name="Le M."/>
            <person name="Wang Q."/>
            <person name="Wei S."/>
            <person name="Zheng Y."/>
            <person name="Lin W."/>
            <person name="Duan Y."/>
            <person name="Cao H."/>
            <person name="Xiong S."/>
            <person name="Wang X."/>
            <person name="Wei L."/>
            <person name="Li C."/>
            <person name="Ma Q."/>
            <person name="Ju M."/>
            <person name="Zhao R."/>
            <person name="Li G."/>
            <person name="Mu C."/>
            <person name="Tian Q."/>
            <person name="Mei H."/>
            <person name="Zhang T."/>
            <person name="Gao T."/>
            <person name="Zhang H."/>
        </authorList>
    </citation>
    <scope>NUCLEOTIDE SEQUENCE</scope>
    <source>
        <strain evidence="2">G02</strain>
    </source>
</reference>
<comment type="caution">
    <text evidence="2">The sequence shown here is derived from an EMBL/GenBank/DDBJ whole genome shotgun (WGS) entry which is preliminary data.</text>
</comment>
<dbReference type="AlphaFoldDB" id="A0AAW2NQ69"/>
<protein>
    <recommendedName>
        <fullName evidence="3">Mitochondrial protein</fullName>
    </recommendedName>
</protein>
<evidence type="ECO:0008006" key="3">
    <source>
        <dbReference type="Google" id="ProtNLM"/>
    </source>
</evidence>
<sequence>MPFPSSTSPLVPISKHSSRPLQVYVRRRQVPSTTLDDSAHPLSLATAPPSSLPTQPDTDLPIALCKAVLHPEWKLAMDEEISALISRGTWKLVSAPVDADVVSCRWVFTLKYQVDASMIVIRPVWLPRVTLKLMELTILRYSLLLLVQFHSSPNILGNQSGLAYVSDGRKECISVW</sequence>
<evidence type="ECO:0000256" key="1">
    <source>
        <dbReference type="SAM" id="MobiDB-lite"/>
    </source>
</evidence>
<evidence type="ECO:0000313" key="2">
    <source>
        <dbReference type="EMBL" id="KAL0346007.1"/>
    </source>
</evidence>
<accession>A0AAW2NQ69</accession>
<dbReference type="EMBL" id="JACGWJ010000019">
    <property type="protein sequence ID" value="KAL0346007.1"/>
    <property type="molecule type" value="Genomic_DNA"/>
</dbReference>
<name>A0AAW2NQ69_SESRA</name>